<dbReference type="EMBL" id="CP000473">
    <property type="protein sequence ID" value="ABJ83699.1"/>
    <property type="molecule type" value="Genomic_DNA"/>
</dbReference>
<name>Q023X7_SOLUE</name>
<dbReference type="KEGG" id="sus:Acid_2710"/>
<evidence type="ECO:0000256" key="1">
    <source>
        <dbReference type="ARBA" id="ARBA00007734"/>
    </source>
</evidence>
<proteinExistence type="inferred from homology"/>
<comment type="similarity">
    <text evidence="1">Belongs to the transglycosylase Slt family.</text>
</comment>
<dbReference type="InParanoid" id="Q023X7"/>
<gene>
    <name evidence="4" type="ordered locus">Acid_2710</name>
</gene>
<dbReference type="STRING" id="234267.Acid_2710"/>
<evidence type="ECO:0000313" key="4">
    <source>
        <dbReference type="EMBL" id="ABJ83699.1"/>
    </source>
</evidence>
<dbReference type="eggNOG" id="COG1729">
    <property type="taxonomic scope" value="Bacteria"/>
</dbReference>
<dbReference type="PANTHER" id="PTHR37423:SF5">
    <property type="entry name" value="SOLUBLE LYTIC MUREIN TRANSGLYCOSYLASE"/>
    <property type="match status" value="1"/>
</dbReference>
<dbReference type="InterPro" id="IPR011990">
    <property type="entry name" value="TPR-like_helical_dom_sf"/>
</dbReference>
<dbReference type="GO" id="GO:0042597">
    <property type="term" value="C:periplasmic space"/>
    <property type="evidence" value="ECO:0007669"/>
    <property type="project" value="InterPro"/>
</dbReference>
<dbReference type="SUPFAM" id="SSF48435">
    <property type="entry name" value="Bacterial muramidases"/>
    <property type="match status" value="1"/>
</dbReference>
<dbReference type="CDD" id="cd13401">
    <property type="entry name" value="Slt70-like"/>
    <property type="match status" value="1"/>
</dbReference>
<dbReference type="InterPro" id="IPR008939">
    <property type="entry name" value="Lytic_TGlycosylase_superhlx_U"/>
</dbReference>
<dbReference type="GO" id="GO:0004553">
    <property type="term" value="F:hydrolase activity, hydrolyzing O-glycosyl compounds"/>
    <property type="evidence" value="ECO:0007669"/>
    <property type="project" value="InterPro"/>
</dbReference>
<dbReference type="InterPro" id="IPR008258">
    <property type="entry name" value="Transglycosylase_SLT_dom_1"/>
</dbReference>
<dbReference type="AlphaFoldDB" id="Q023X7"/>
<evidence type="ECO:0000259" key="3">
    <source>
        <dbReference type="Pfam" id="PF01464"/>
    </source>
</evidence>
<protein>
    <submittedName>
        <fullName evidence="4">Lytic transglycosylase, catalytic</fullName>
    </submittedName>
</protein>
<dbReference type="CAZy" id="GH23">
    <property type="family name" value="Glycoside Hydrolase Family 23"/>
</dbReference>
<dbReference type="Gene3D" id="1.25.40.10">
    <property type="entry name" value="Tetratricopeptide repeat domain"/>
    <property type="match status" value="1"/>
</dbReference>
<evidence type="ECO:0000256" key="2">
    <source>
        <dbReference type="ARBA" id="ARBA00022729"/>
    </source>
</evidence>
<feature type="domain" description="Transglycosylase SLT" evidence="3">
    <location>
        <begin position="539"/>
        <end position="646"/>
    </location>
</feature>
<organism evidence="4">
    <name type="scientific">Solibacter usitatus (strain Ellin6076)</name>
    <dbReference type="NCBI Taxonomy" id="234267"/>
    <lineage>
        <taxon>Bacteria</taxon>
        <taxon>Pseudomonadati</taxon>
        <taxon>Acidobacteriota</taxon>
        <taxon>Terriglobia</taxon>
        <taxon>Bryobacterales</taxon>
        <taxon>Solibacteraceae</taxon>
        <taxon>Candidatus Solibacter</taxon>
    </lineage>
</organism>
<reference evidence="4" key="1">
    <citation type="submission" date="2006-10" db="EMBL/GenBank/DDBJ databases">
        <title>Complete sequence of Solibacter usitatus Ellin6076.</title>
        <authorList>
            <consortium name="US DOE Joint Genome Institute"/>
            <person name="Copeland A."/>
            <person name="Lucas S."/>
            <person name="Lapidus A."/>
            <person name="Barry K."/>
            <person name="Detter J.C."/>
            <person name="Glavina del Rio T."/>
            <person name="Hammon N."/>
            <person name="Israni S."/>
            <person name="Dalin E."/>
            <person name="Tice H."/>
            <person name="Pitluck S."/>
            <person name="Thompson L.S."/>
            <person name="Brettin T."/>
            <person name="Bruce D."/>
            <person name="Han C."/>
            <person name="Tapia R."/>
            <person name="Gilna P."/>
            <person name="Schmutz J."/>
            <person name="Larimer F."/>
            <person name="Land M."/>
            <person name="Hauser L."/>
            <person name="Kyrpides N."/>
            <person name="Mikhailova N."/>
            <person name="Janssen P.H."/>
            <person name="Kuske C.R."/>
            <person name="Richardson P."/>
        </authorList>
    </citation>
    <scope>NUCLEOTIDE SEQUENCE</scope>
    <source>
        <strain evidence="4">Ellin6076</strain>
    </source>
</reference>
<dbReference type="InterPro" id="IPR023346">
    <property type="entry name" value="Lysozyme-like_dom_sf"/>
</dbReference>
<dbReference type="Gene3D" id="1.10.530.10">
    <property type="match status" value="1"/>
</dbReference>
<sequence>MLTRAYRESPTPARRAAIATHVAAHPEDAPLANLALGIAAYEQKNWAAAIAALRPLPTKLPKVADYAAYYLAAAQVENNEFAGVGAELAPAYRNSPLAGRSRLIEARSLKANAPADAVRLLRDHYAELPQPEGDVTLADCYQAANDLPHAAEFYQRVYYRYVTGAAATRSASALVALKDLMGSAYPQPTGTQLLQRADRLLDAKEYVEAQRAYQSVVAGAEGLERDQARVRAAAIDYLNGKAALAGPALTALQVSDSEAAAERWYYLAECARKRNDDAELAQAVQQLTAHYRRSPWRLKALMSAANRYLVVNRPEDYVPLYRAIYEDFPESPQAPTCRWKVAFNAYQHDLPGAATLLREHLRVYPAHSTAGAALYFLGRLMERNGDSAGGRACYQRLAAVYENHYYAMLARARLKSVPGSGAASAEVAQFVAGIRFPAATAIPAEATAATAQRIERSRLLRSAGLADLADSELRFGSRTDGQPALLAIELASAADSPYQAMRVMKGMNPEYLGMPVPAAPRKYWELLFPLPYRSDLVRNAQERELDPFLLAGLIRQESEFNPAAVSHAKAYGLTQVRPATGRLFARQAGVARVTTSVLCQPAANLKLGSSILRSMLDKQAGSVEQTLASYNAGPNRVVEWLRWNTYREPAEFVESIPFTETRDYVQAVLRNAEMYRRLYEGAAR</sequence>
<dbReference type="PANTHER" id="PTHR37423">
    <property type="entry name" value="SOLUBLE LYTIC MUREIN TRANSGLYCOSYLASE-RELATED"/>
    <property type="match status" value="1"/>
</dbReference>
<keyword evidence="2" id="KW-0732">Signal</keyword>
<accession>Q023X7</accession>
<dbReference type="eggNOG" id="COG0741">
    <property type="taxonomic scope" value="Bacteria"/>
</dbReference>
<dbReference type="HOGENOM" id="CLU_013746_1_1_0"/>
<dbReference type="SUPFAM" id="SSF53955">
    <property type="entry name" value="Lysozyme-like"/>
    <property type="match status" value="1"/>
</dbReference>
<dbReference type="Pfam" id="PF01464">
    <property type="entry name" value="SLT"/>
    <property type="match status" value="1"/>
</dbReference>